<feature type="region of interest" description="Disordered" evidence="2">
    <location>
        <begin position="206"/>
        <end position="327"/>
    </location>
</feature>
<accession>A0A380K8N4</accession>
<evidence type="ECO:0000313" key="5">
    <source>
        <dbReference type="Proteomes" id="UP000254924"/>
    </source>
</evidence>
<proteinExistence type="predicted"/>
<sequence>MNKVHYHHEKQRYSIRKYAFGAASVLIGCAYMANAQVAKADQTTASDSAVAKTVVENSGTIVVDKSTQPNNTVTLDNLSTKGSAWADSNVADTTTASSATTSTTTQAQPTATTAPVAESATTSTTVAPTQPTTTADNTAQSQSVTPTTDAQTAPSTTESTTSTQPQTSAVSESATSASSSTDVTKTVVVTYPDGSTDEVQVHYTVAKETDADKNEPTVRTQTVRQGQTPTADSFITNKDSLPAGTTYSFKDDSAPKTETPTTTPTSTKPSTSDTVAEPAKPTETPVTTPTTTKPSDSETVKTPEKAETPTATTKDDTSKEESEPAKDKVVKEVITGPELPARGRYTFTEKTAVYTTPSTNSSVSFYFNKGNQVNYDKVLDAENARWISYVSYSGIRRYAKVGELTKVLEEVTEPESTEDKKNAPALVARGTYTFTGRAEVRNEAKLSSPVQFEFRKGESVNYDKVLTADDYNWISYVSYSGIRRYVALNKVEKATVDTTKTQTTQKEESKPATTVKSEASTLPANGTYIFTDKADVRNDAKISSPVQFEFRKGDRVYYDKVLTSDDYNWISYVSYSGTRRYVALNKVEKASAETPQKEETKSTTSTREVKPSLPASGKYTFTNTVEVHNEAKLSSPVQFEFKKGESVNYDKALVADDYNWISYVSYSGIRRYVALNKVEQDTPKAETTTSKPSVVTGNIKVENVTAKGFDVVVSNVSDTQGVKAVKVPVWSSQGGQDDIIWYDATKQNSGDYKVAVKISDHKNNTGEYNAHLYYVQNDGSLKGIAATTTTVAGEPTTETTSNKVTSNGSYYSIKGKYDDIIIANKKYPLSPSYNPGEDATAKAAFIRLRNDMINQGLNVGYAYSGFRSYDTQKTLYQNYANRDGYAAADRYSARAGYSEHQTGLAYDLTDKSGNLLEDKTATDWLNNNAYKYGFVVRYQPGKESVTGYMPEAWHIRYIGKEAKEVYESGKSLEEYFGFDGGDYANTTSSSTASTSTTTSLAQRGTYRFTSRSAIKAEPKVSSPELAYYDAGNSVNYDKVLTADGHQWISYIAYSGSRRYIAVS</sequence>
<keyword evidence="5" id="KW-1185">Reference proteome</keyword>
<feature type="compositionally biased region" description="Basic and acidic residues" evidence="2">
    <location>
        <begin position="591"/>
        <end position="601"/>
    </location>
</feature>
<organism evidence="4 5">
    <name type="scientific">Streptococcus hyointestinalis</name>
    <dbReference type="NCBI Taxonomy" id="1337"/>
    <lineage>
        <taxon>Bacteria</taxon>
        <taxon>Bacillati</taxon>
        <taxon>Bacillota</taxon>
        <taxon>Bacilli</taxon>
        <taxon>Lactobacillales</taxon>
        <taxon>Streptococcaceae</taxon>
        <taxon>Streptococcus</taxon>
    </lineage>
</organism>
<dbReference type="PANTHER" id="PTHR34385:SF1">
    <property type="entry name" value="PEPTIDOGLYCAN L-ALANYL-D-GLUTAMATE ENDOPEPTIDASE CWLK"/>
    <property type="match status" value="1"/>
</dbReference>
<dbReference type="CDD" id="cd14852">
    <property type="entry name" value="LD-carboxypeptidase"/>
    <property type="match status" value="1"/>
</dbReference>
<dbReference type="InterPro" id="IPR058193">
    <property type="entry name" value="VanY/YodJ_core_dom"/>
</dbReference>
<dbReference type="InterPro" id="IPR005877">
    <property type="entry name" value="YSIRK_signal_dom"/>
</dbReference>
<dbReference type="OrthoDB" id="9792074at2"/>
<dbReference type="Pfam" id="PF08428">
    <property type="entry name" value="Rib"/>
    <property type="match status" value="1"/>
</dbReference>
<dbReference type="Proteomes" id="UP000254924">
    <property type="component" value="Unassembled WGS sequence"/>
</dbReference>
<dbReference type="Gene3D" id="3.30.1380.10">
    <property type="match status" value="1"/>
</dbReference>
<dbReference type="EMBL" id="UHFN01000007">
    <property type="protein sequence ID" value="SUN61455.1"/>
    <property type="molecule type" value="Genomic_DNA"/>
</dbReference>
<keyword evidence="1" id="KW-0732">Signal</keyword>
<dbReference type="SUPFAM" id="SSF55166">
    <property type="entry name" value="Hedgehog/DD-peptidase"/>
    <property type="match status" value="1"/>
</dbReference>
<dbReference type="InterPro" id="IPR003709">
    <property type="entry name" value="VanY-like_core_dom"/>
</dbReference>
<feature type="domain" description="SH3b" evidence="3">
    <location>
        <begin position="616"/>
        <end position="682"/>
    </location>
</feature>
<dbReference type="AlphaFoldDB" id="A0A380K8N4"/>
<feature type="compositionally biased region" description="Basic and acidic residues" evidence="2">
    <location>
        <begin position="295"/>
        <end position="327"/>
    </location>
</feature>
<feature type="compositionally biased region" description="Low complexity" evidence="2">
    <location>
        <begin position="256"/>
        <end position="294"/>
    </location>
</feature>
<dbReference type="GO" id="GO:0006508">
    <property type="term" value="P:proteolysis"/>
    <property type="evidence" value="ECO:0007669"/>
    <property type="project" value="InterPro"/>
</dbReference>
<dbReference type="Gene3D" id="2.60.40.3760">
    <property type="match status" value="1"/>
</dbReference>
<dbReference type="SMART" id="SM00287">
    <property type="entry name" value="SH3b"/>
    <property type="match status" value="5"/>
</dbReference>
<dbReference type="InterPro" id="IPR052179">
    <property type="entry name" value="DD-CPase-like"/>
</dbReference>
<feature type="region of interest" description="Disordered" evidence="2">
    <location>
        <begin position="591"/>
        <end position="613"/>
    </location>
</feature>
<evidence type="ECO:0000256" key="1">
    <source>
        <dbReference type="ARBA" id="ARBA00022729"/>
    </source>
</evidence>
<dbReference type="InterPro" id="IPR059115">
    <property type="entry name" value="Rib"/>
</dbReference>
<dbReference type="NCBIfam" id="TIGR01168">
    <property type="entry name" value="YSIRK_signal"/>
    <property type="match status" value="1"/>
</dbReference>
<dbReference type="InterPro" id="IPR009045">
    <property type="entry name" value="Zn_M74/Hedgehog-like"/>
</dbReference>
<dbReference type="Pfam" id="PF02557">
    <property type="entry name" value="VanY"/>
    <property type="match status" value="1"/>
</dbReference>
<feature type="region of interest" description="Disordered" evidence="2">
    <location>
        <begin position="95"/>
        <end position="182"/>
    </location>
</feature>
<dbReference type="Pfam" id="PF08481">
    <property type="entry name" value="GBS_Bsp-like"/>
    <property type="match status" value="1"/>
</dbReference>
<evidence type="ECO:0000313" key="4">
    <source>
        <dbReference type="EMBL" id="SUN61455.1"/>
    </source>
</evidence>
<dbReference type="Pfam" id="PF04650">
    <property type="entry name" value="YSIRK_signal"/>
    <property type="match status" value="1"/>
</dbReference>
<dbReference type="Pfam" id="PF08460">
    <property type="entry name" value="SH3_5"/>
    <property type="match status" value="5"/>
</dbReference>
<reference evidence="4 5" key="1">
    <citation type="submission" date="2018-06" db="EMBL/GenBank/DDBJ databases">
        <authorList>
            <consortium name="Pathogen Informatics"/>
            <person name="Doyle S."/>
        </authorList>
    </citation>
    <scope>NUCLEOTIDE SEQUENCE [LARGE SCALE GENOMIC DNA]</scope>
    <source>
        <strain evidence="4 5">NCTC12224</strain>
    </source>
</reference>
<feature type="compositionally biased region" description="Polar residues" evidence="2">
    <location>
        <begin position="136"/>
        <end position="149"/>
    </location>
</feature>
<dbReference type="InterPro" id="IPR013688">
    <property type="entry name" value="GBS_Bsp-like"/>
</dbReference>
<feature type="compositionally biased region" description="Basic and acidic residues" evidence="2">
    <location>
        <begin position="206"/>
        <end position="216"/>
    </location>
</feature>
<feature type="compositionally biased region" description="Low complexity" evidence="2">
    <location>
        <begin position="95"/>
        <end position="135"/>
    </location>
</feature>
<dbReference type="InterPro" id="IPR003646">
    <property type="entry name" value="SH3-like_bac-type"/>
</dbReference>
<feature type="compositionally biased region" description="Low complexity" evidence="2">
    <location>
        <begin position="150"/>
        <end position="182"/>
    </location>
</feature>
<feature type="domain" description="SH3b" evidence="3">
    <location>
        <begin position="429"/>
        <end position="495"/>
    </location>
</feature>
<name>A0A380K8N4_9STRE</name>
<evidence type="ECO:0000256" key="2">
    <source>
        <dbReference type="SAM" id="MobiDB-lite"/>
    </source>
</evidence>
<feature type="domain" description="SH3b" evidence="3">
    <location>
        <begin position="1003"/>
        <end position="1062"/>
    </location>
</feature>
<evidence type="ECO:0000259" key="3">
    <source>
        <dbReference type="SMART" id="SM00287"/>
    </source>
</evidence>
<dbReference type="PANTHER" id="PTHR34385">
    <property type="entry name" value="D-ALANYL-D-ALANINE CARBOXYPEPTIDASE"/>
    <property type="match status" value="1"/>
</dbReference>
<feature type="domain" description="SH3b" evidence="3">
    <location>
        <begin position="524"/>
        <end position="591"/>
    </location>
</feature>
<dbReference type="PROSITE" id="PS51257">
    <property type="entry name" value="PROKAR_LIPOPROTEIN"/>
    <property type="match status" value="1"/>
</dbReference>
<protein>
    <submittedName>
        <fullName evidence="4">Gram-positive signal peptide protein, YSIRK family</fullName>
    </submittedName>
</protein>
<dbReference type="GO" id="GO:0008233">
    <property type="term" value="F:peptidase activity"/>
    <property type="evidence" value="ECO:0007669"/>
    <property type="project" value="InterPro"/>
</dbReference>
<feature type="compositionally biased region" description="Polar residues" evidence="2">
    <location>
        <begin position="231"/>
        <end position="248"/>
    </location>
</feature>
<dbReference type="Gene3D" id="2.30.30.40">
    <property type="entry name" value="SH3 Domains"/>
    <property type="match status" value="5"/>
</dbReference>
<feature type="region of interest" description="Disordered" evidence="2">
    <location>
        <begin position="499"/>
        <end position="518"/>
    </location>
</feature>
<dbReference type="NCBIfam" id="NF041194">
    <property type="entry name" value="LD_carboxy_LdcB"/>
    <property type="match status" value="1"/>
</dbReference>
<feature type="domain" description="SH3b" evidence="3">
    <location>
        <begin position="341"/>
        <end position="407"/>
    </location>
</feature>
<gene>
    <name evidence="4" type="ORF">NCTC12224_01475</name>
</gene>
<feature type="compositionally biased region" description="Low complexity" evidence="2">
    <location>
        <begin position="217"/>
        <end position="230"/>
    </location>
</feature>